<name>A0ABW2RSM1_9NOCA</name>
<feature type="region of interest" description="Disordered" evidence="1">
    <location>
        <begin position="417"/>
        <end position="440"/>
    </location>
</feature>
<keyword evidence="4" id="KW-1185">Reference proteome</keyword>
<evidence type="ECO:0000259" key="2">
    <source>
        <dbReference type="Pfam" id="PF02720"/>
    </source>
</evidence>
<dbReference type="Proteomes" id="UP001596484">
    <property type="component" value="Unassembled WGS sequence"/>
</dbReference>
<gene>
    <name evidence="3" type="ORF">ACFQS9_01660</name>
</gene>
<sequence length="440" mass="47130">MDLAEMIADPRGVAAWQLDERELLALVPELSKRMRQLEALRTRLSREVITRSALDRIGASSAQAWLAGSSKLVNAHAKRILSVGNCLERFPDVGRAFDAGDIDLQQARTIIDLLEKIPDYTADIRNSADGGVFDDPAAECTRQCTDHLLAHAARENAEDTTKRAAALTNMLKPDGALPPDDENDRLNEFFASRTAGGRVRVKGHFDKTTGEQLMTALSALSKPQPGRNNVTGDPEPDQRSAPQRRADAFADIIRHYLDSGDAPGEGGEKPHMTVIVGLGDLANATRKTHGDNDRDGSSVHSDEEPGTRDEDEIESGNARGGVATDAAGPDERSFIRSGPAGGPPWTKSLGAMPWLGPISTRLANLLSCDASITPIAMDEDGNPLDVGHTTRTIPRRLRRALDARDCGCAFPGCGRPAAWTDGHPPPSTSCRAVPPSVTGP</sequence>
<feature type="domain" description="DUF222" evidence="2">
    <location>
        <begin position="26"/>
        <end position="287"/>
    </location>
</feature>
<feature type="compositionally biased region" description="Basic and acidic residues" evidence="1">
    <location>
        <begin position="288"/>
        <end position="308"/>
    </location>
</feature>
<proteinExistence type="predicted"/>
<feature type="region of interest" description="Disordered" evidence="1">
    <location>
        <begin position="284"/>
        <end position="344"/>
    </location>
</feature>
<protein>
    <submittedName>
        <fullName evidence="3">DUF222 domain-containing protein</fullName>
    </submittedName>
</protein>
<dbReference type="EMBL" id="JBHTCS010000002">
    <property type="protein sequence ID" value="MFC7446588.1"/>
    <property type="molecule type" value="Genomic_DNA"/>
</dbReference>
<evidence type="ECO:0000256" key="1">
    <source>
        <dbReference type="SAM" id="MobiDB-lite"/>
    </source>
</evidence>
<accession>A0ABW2RSM1</accession>
<dbReference type="Pfam" id="PF02720">
    <property type="entry name" value="DUF222"/>
    <property type="match status" value="1"/>
</dbReference>
<reference evidence="4" key="1">
    <citation type="journal article" date="2019" name="Int. J. Syst. Evol. Microbiol.">
        <title>The Global Catalogue of Microorganisms (GCM) 10K type strain sequencing project: providing services to taxonomists for standard genome sequencing and annotation.</title>
        <authorList>
            <consortium name="The Broad Institute Genomics Platform"/>
            <consortium name="The Broad Institute Genome Sequencing Center for Infectious Disease"/>
            <person name="Wu L."/>
            <person name="Ma J."/>
        </authorList>
    </citation>
    <scope>NUCLEOTIDE SEQUENCE [LARGE SCALE GENOMIC DNA]</scope>
    <source>
        <strain evidence="4">ICMP 19430</strain>
    </source>
</reference>
<organism evidence="3 4">
    <name type="scientific">Rhodococcus daqingensis</name>
    <dbReference type="NCBI Taxonomy" id="2479363"/>
    <lineage>
        <taxon>Bacteria</taxon>
        <taxon>Bacillati</taxon>
        <taxon>Actinomycetota</taxon>
        <taxon>Actinomycetes</taxon>
        <taxon>Mycobacteriales</taxon>
        <taxon>Nocardiaceae</taxon>
        <taxon>Rhodococcus</taxon>
    </lineage>
</organism>
<comment type="caution">
    <text evidence="3">The sequence shown here is derived from an EMBL/GenBank/DDBJ whole genome shotgun (WGS) entry which is preliminary data.</text>
</comment>
<evidence type="ECO:0000313" key="3">
    <source>
        <dbReference type="EMBL" id="MFC7446588.1"/>
    </source>
</evidence>
<dbReference type="RefSeq" id="WP_378400910.1">
    <property type="nucleotide sequence ID" value="NZ_JBHTCS010000002.1"/>
</dbReference>
<evidence type="ECO:0000313" key="4">
    <source>
        <dbReference type="Proteomes" id="UP001596484"/>
    </source>
</evidence>
<feature type="region of interest" description="Disordered" evidence="1">
    <location>
        <begin position="218"/>
        <end position="244"/>
    </location>
</feature>
<dbReference type="InterPro" id="IPR003870">
    <property type="entry name" value="DUF222"/>
</dbReference>